<evidence type="ECO:0000313" key="2">
    <source>
        <dbReference type="Proteomes" id="UP000004754"/>
    </source>
</evidence>
<organism evidence="1 2">
    <name type="scientific">Pseudoramibacter alactolyticus ATCC 23263</name>
    <dbReference type="NCBI Taxonomy" id="887929"/>
    <lineage>
        <taxon>Bacteria</taxon>
        <taxon>Bacillati</taxon>
        <taxon>Bacillota</taxon>
        <taxon>Clostridia</taxon>
        <taxon>Eubacteriales</taxon>
        <taxon>Eubacteriaceae</taxon>
        <taxon>Pseudoramibacter</taxon>
    </lineage>
</organism>
<dbReference type="OrthoDB" id="9790372at2"/>
<sequence length="166" mass="18433">MKIRLTELFGGKPFSLDFEVGPADIVDANQELNGKISEEGLHITGAVTMLSRQKVQVELNVSGNLVFPCARCLKPTIYHCREAYQDTFTLDPEIGEFDLIPCVEECLFINEPYRVLCKPDCKGLCPRCGTDLNQGSCNCGNESEEDDGIDPRMAKLKALLDDQKSK</sequence>
<gene>
    <name evidence="1" type="ORF">HMP0721_0463</name>
</gene>
<reference evidence="1 2" key="1">
    <citation type="submission" date="2010-12" db="EMBL/GenBank/DDBJ databases">
        <authorList>
            <person name="Muzny D."/>
            <person name="Qin X."/>
            <person name="Deng J."/>
            <person name="Jiang H."/>
            <person name="Liu Y."/>
            <person name="Qu J."/>
            <person name="Song X.-Z."/>
            <person name="Zhang L."/>
            <person name="Thornton R."/>
            <person name="Coyle M."/>
            <person name="Francisco L."/>
            <person name="Jackson L."/>
            <person name="Javaid M."/>
            <person name="Korchina V."/>
            <person name="Kovar C."/>
            <person name="Mata R."/>
            <person name="Mathew T."/>
            <person name="Ngo R."/>
            <person name="Nguyen L."/>
            <person name="Nguyen N."/>
            <person name="Okwuonu G."/>
            <person name="Ongeri F."/>
            <person name="Pham C."/>
            <person name="Simmons D."/>
            <person name="Wilczek-Boney K."/>
            <person name="Hale W."/>
            <person name="Jakkamsetti A."/>
            <person name="Pham P."/>
            <person name="Ruth R."/>
            <person name="San Lucas F."/>
            <person name="Warren J."/>
            <person name="Zhang J."/>
            <person name="Zhao Z."/>
            <person name="Zhou C."/>
            <person name="Zhu D."/>
            <person name="Lee S."/>
            <person name="Bess C."/>
            <person name="Blankenburg K."/>
            <person name="Forbes L."/>
            <person name="Fu Q."/>
            <person name="Gubbala S."/>
            <person name="Hirani K."/>
            <person name="Jayaseelan J.C."/>
            <person name="Lara F."/>
            <person name="Munidasa M."/>
            <person name="Palculict T."/>
            <person name="Patil S."/>
            <person name="Pu L.-L."/>
            <person name="Saada N."/>
            <person name="Tang L."/>
            <person name="Weissenberger G."/>
            <person name="Zhu Y."/>
            <person name="Hemphill L."/>
            <person name="Shang Y."/>
            <person name="Youmans B."/>
            <person name="Ayvaz T."/>
            <person name="Ross M."/>
            <person name="Santibanez J."/>
            <person name="Aqrawi P."/>
            <person name="Gross S."/>
            <person name="Joshi V."/>
            <person name="Fowler G."/>
            <person name="Nazareth L."/>
            <person name="Reid J."/>
            <person name="Worley K."/>
            <person name="Petrosino J."/>
            <person name="Highlander S."/>
            <person name="Gibbs R."/>
        </authorList>
    </citation>
    <scope>NUCLEOTIDE SEQUENCE [LARGE SCALE GENOMIC DNA]</scope>
    <source>
        <strain evidence="1 2">ATCC 23263</strain>
    </source>
</reference>
<dbReference type="Proteomes" id="UP000004754">
    <property type="component" value="Unassembled WGS sequence"/>
</dbReference>
<accession>E6MEN0</accession>
<dbReference type="PANTHER" id="PTHR34374">
    <property type="entry name" value="LARGE RIBOSOMAL RNA SUBUNIT ACCUMULATION PROTEIN YCED HOMOLOG 1, CHLOROPLASTIC"/>
    <property type="match status" value="1"/>
</dbReference>
<comment type="caution">
    <text evidence="1">The sequence shown here is derived from an EMBL/GenBank/DDBJ whole genome shotgun (WGS) entry which is preliminary data.</text>
</comment>
<keyword evidence="2" id="KW-1185">Reference proteome</keyword>
<dbReference type="eggNOG" id="COG1399">
    <property type="taxonomic scope" value="Bacteria"/>
</dbReference>
<evidence type="ECO:0000313" key="1">
    <source>
        <dbReference type="EMBL" id="EFV02555.1"/>
    </source>
</evidence>
<name>E6MEN0_9FIRM</name>
<dbReference type="InterPro" id="IPR003772">
    <property type="entry name" value="YceD"/>
</dbReference>
<dbReference type="EMBL" id="AEQN01000007">
    <property type="protein sequence ID" value="EFV02555.1"/>
    <property type="molecule type" value="Genomic_DNA"/>
</dbReference>
<proteinExistence type="predicted"/>
<dbReference type="HOGENOM" id="CLU_100236_1_1_9"/>
<dbReference type="RefSeq" id="WP_006597882.1">
    <property type="nucleotide sequence ID" value="NZ_GL622359.1"/>
</dbReference>
<dbReference type="STRING" id="887929.HMP0721_0463"/>
<dbReference type="Pfam" id="PF02620">
    <property type="entry name" value="YceD"/>
    <property type="match status" value="1"/>
</dbReference>
<dbReference type="PANTHER" id="PTHR34374:SF1">
    <property type="entry name" value="LARGE RIBOSOMAL RNA SUBUNIT ACCUMULATION PROTEIN YCED HOMOLOG 1, CHLOROPLASTIC"/>
    <property type="match status" value="1"/>
</dbReference>
<dbReference type="AlphaFoldDB" id="E6MEN0"/>
<protein>
    <submittedName>
        <fullName evidence="1">Putative ACR, COG1399</fullName>
    </submittedName>
</protein>